<name>A0A4R1G795_9BACT</name>
<dbReference type="OrthoDB" id="9803286at2"/>
<reference evidence="3 4" key="1">
    <citation type="submission" date="2019-03" db="EMBL/GenBank/DDBJ databases">
        <title>Genomic Encyclopedia of Archaeal and Bacterial Type Strains, Phase II (KMG-II): from individual species to whole genera.</title>
        <authorList>
            <person name="Goeker M."/>
        </authorList>
    </citation>
    <scope>NUCLEOTIDE SEQUENCE [LARGE SCALE GENOMIC DNA]</scope>
    <source>
        <strain evidence="3 4">DSM 24425</strain>
    </source>
</reference>
<dbReference type="EMBL" id="SMFV01000004">
    <property type="protein sequence ID" value="TCK03927.1"/>
    <property type="molecule type" value="Genomic_DNA"/>
</dbReference>
<evidence type="ECO:0000256" key="1">
    <source>
        <dbReference type="ARBA" id="ARBA00007569"/>
    </source>
</evidence>
<feature type="domain" description="NADH:ubiquinone oxidoreductase 30kDa subunit" evidence="2">
    <location>
        <begin position="28"/>
        <end position="147"/>
    </location>
</feature>
<dbReference type="Proteomes" id="UP000295777">
    <property type="component" value="Unassembled WGS sequence"/>
</dbReference>
<dbReference type="PANTHER" id="PTHR10884">
    <property type="entry name" value="NADH DEHYDROGENASE UBIQUINONE IRON-SULFUR PROTEIN 3"/>
    <property type="match status" value="1"/>
</dbReference>
<dbReference type="InterPro" id="IPR037232">
    <property type="entry name" value="NADH_quin_OxRdtase_su_C/D-like"/>
</dbReference>
<dbReference type="PANTHER" id="PTHR10884:SF14">
    <property type="entry name" value="NADH DEHYDROGENASE [UBIQUINONE] IRON-SULFUR PROTEIN 3, MITOCHONDRIAL"/>
    <property type="match status" value="1"/>
</dbReference>
<sequence>MLEEIKDRIKEEFGFETEPYDTNMLLVHATKERIRDLMKFLKSYGFKYPHTISVVDYTPKGEGFQINYIIENLVEKKFVIVRVNLPEDELRIPTVCDIFPPFQPHEREAWEMFGVEFVGNPRLEVMILPEWAKGLYPLRKSYDFKKHRKEVRKGKA</sequence>
<keyword evidence="4" id="KW-1185">Reference proteome</keyword>
<accession>A0A4R1G795</accession>
<comment type="caution">
    <text evidence="3">The sequence shown here is derived from an EMBL/GenBank/DDBJ whole genome shotgun (WGS) entry which is preliminary data.</text>
</comment>
<evidence type="ECO:0000259" key="2">
    <source>
        <dbReference type="Pfam" id="PF00329"/>
    </source>
</evidence>
<evidence type="ECO:0000313" key="3">
    <source>
        <dbReference type="EMBL" id="TCK03927.1"/>
    </source>
</evidence>
<dbReference type="GO" id="GO:0008137">
    <property type="term" value="F:NADH dehydrogenase (ubiquinone) activity"/>
    <property type="evidence" value="ECO:0007669"/>
    <property type="project" value="InterPro"/>
</dbReference>
<protein>
    <submittedName>
        <fullName evidence="3">NADH-quinone oxidoreductase subunit C</fullName>
    </submittedName>
</protein>
<comment type="similarity">
    <text evidence="1">Belongs to the complex I 30 kDa subunit family.</text>
</comment>
<evidence type="ECO:0000313" key="4">
    <source>
        <dbReference type="Proteomes" id="UP000295777"/>
    </source>
</evidence>
<dbReference type="RefSeq" id="WP_132526886.1">
    <property type="nucleotide sequence ID" value="NZ_SMFV01000004.1"/>
</dbReference>
<organism evidence="3 4">
    <name type="scientific">Phorcysia thermohydrogeniphila</name>
    <dbReference type="NCBI Taxonomy" id="936138"/>
    <lineage>
        <taxon>Bacteria</taxon>
        <taxon>Pseudomonadati</taxon>
        <taxon>Aquificota</taxon>
        <taxon>Aquificia</taxon>
        <taxon>Desulfurobacteriales</taxon>
        <taxon>Desulfurobacteriaceae</taxon>
        <taxon>Phorcysia</taxon>
    </lineage>
</organism>
<dbReference type="SUPFAM" id="SSF143243">
    <property type="entry name" value="Nqo5-like"/>
    <property type="match status" value="1"/>
</dbReference>
<dbReference type="AlphaFoldDB" id="A0A4R1G795"/>
<gene>
    <name evidence="3" type="ORF">CLV27_1242</name>
</gene>
<dbReference type="InterPro" id="IPR001268">
    <property type="entry name" value="NADH_UbQ_OxRdtase_30kDa_su"/>
</dbReference>
<dbReference type="Pfam" id="PF00329">
    <property type="entry name" value="Complex1_30kDa"/>
    <property type="match status" value="1"/>
</dbReference>
<proteinExistence type="inferred from homology"/>
<dbReference type="Gene3D" id="3.30.460.80">
    <property type="entry name" value="NADH:ubiquinone oxidoreductase, 30kDa subunit"/>
    <property type="match status" value="1"/>
</dbReference>